<dbReference type="AlphaFoldDB" id="A0A7I7NIA8"/>
<proteinExistence type="predicted"/>
<gene>
    <name evidence="1" type="ORF">MLAC_16660</name>
</gene>
<sequence>MPTLPTSETRLREELRNYAVELRQLAYTLPGGIGEHNLLGLSDRMRAAADNTVRKGA</sequence>
<dbReference type="EMBL" id="AP022581">
    <property type="protein sequence ID" value="BBX96372.1"/>
    <property type="molecule type" value="Genomic_DNA"/>
</dbReference>
<keyword evidence="2" id="KW-1185">Reference proteome</keyword>
<evidence type="ECO:0000313" key="1">
    <source>
        <dbReference type="EMBL" id="BBX96372.1"/>
    </source>
</evidence>
<dbReference type="RefSeq" id="WP_169716063.1">
    <property type="nucleotide sequence ID" value="NZ_AP022581.1"/>
</dbReference>
<evidence type="ECO:0000313" key="2">
    <source>
        <dbReference type="Proteomes" id="UP000466396"/>
    </source>
</evidence>
<dbReference type="KEGG" id="mlj:MLAC_16660"/>
<name>A0A7I7NIA8_9MYCO</name>
<reference evidence="1 2" key="1">
    <citation type="journal article" date="2019" name="Emerg. Microbes Infect.">
        <title>Comprehensive subspecies identification of 175 nontuberculous mycobacteria species based on 7547 genomic profiles.</title>
        <authorList>
            <person name="Matsumoto Y."/>
            <person name="Kinjo T."/>
            <person name="Motooka D."/>
            <person name="Nabeya D."/>
            <person name="Jung N."/>
            <person name="Uechi K."/>
            <person name="Horii T."/>
            <person name="Iida T."/>
            <person name="Fujita J."/>
            <person name="Nakamura S."/>
        </authorList>
    </citation>
    <scope>NUCLEOTIDE SEQUENCE [LARGE SCALE GENOMIC DNA]</scope>
    <source>
        <strain evidence="1 2">JCM 15657</strain>
    </source>
</reference>
<dbReference type="Proteomes" id="UP000466396">
    <property type="component" value="Chromosome"/>
</dbReference>
<organism evidence="1 2">
    <name type="scientific">Mycobacterium lacus</name>
    <dbReference type="NCBI Taxonomy" id="169765"/>
    <lineage>
        <taxon>Bacteria</taxon>
        <taxon>Bacillati</taxon>
        <taxon>Actinomycetota</taxon>
        <taxon>Actinomycetes</taxon>
        <taxon>Mycobacteriales</taxon>
        <taxon>Mycobacteriaceae</taxon>
        <taxon>Mycobacterium</taxon>
    </lineage>
</organism>
<protein>
    <submittedName>
        <fullName evidence="1">Uncharacterized protein</fullName>
    </submittedName>
</protein>
<accession>A0A7I7NIA8</accession>